<feature type="domain" description="SAF" evidence="5">
    <location>
        <begin position="17"/>
        <end position="75"/>
    </location>
</feature>
<dbReference type="RefSeq" id="WP_154150762.1">
    <property type="nucleotide sequence ID" value="NZ_SZWE01000001.1"/>
</dbReference>
<feature type="signal peptide" evidence="4">
    <location>
        <begin position="1"/>
        <end position="17"/>
    </location>
</feature>
<evidence type="ECO:0000256" key="1">
    <source>
        <dbReference type="ARBA" id="ARBA00004418"/>
    </source>
</evidence>
<feature type="chain" id="PRO_5033101024" description="Flagella basal body P-ring formation protein FlgA" evidence="4">
    <location>
        <begin position="18"/>
        <end position="138"/>
    </location>
</feature>
<proteinExistence type="inferred from homology"/>
<keyword evidence="7" id="KW-1185">Reference proteome</keyword>
<dbReference type="InterPro" id="IPR017585">
    <property type="entry name" value="SAF_FlgA"/>
</dbReference>
<dbReference type="InterPro" id="IPR039246">
    <property type="entry name" value="Flagellar_FlgA"/>
</dbReference>
<evidence type="ECO:0000256" key="4">
    <source>
        <dbReference type="RuleBase" id="RU362063"/>
    </source>
</evidence>
<evidence type="ECO:0000313" key="7">
    <source>
        <dbReference type="Proteomes" id="UP000564704"/>
    </source>
</evidence>
<dbReference type="SMART" id="SM00858">
    <property type="entry name" value="SAF"/>
    <property type="match status" value="1"/>
</dbReference>
<dbReference type="EMBL" id="SZWE01000001">
    <property type="protein sequence ID" value="MRU15455.1"/>
    <property type="molecule type" value="Genomic_DNA"/>
</dbReference>
<dbReference type="AlphaFoldDB" id="A0A844CPQ3"/>
<dbReference type="Gene3D" id="3.90.1210.10">
    <property type="entry name" value="Antifreeze-like/N-acetylneuraminic acid synthase C-terminal domain"/>
    <property type="match status" value="1"/>
</dbReference>
<sequence length="138" mass="14679">MIRFTILFLTLTAPAMADTVLAARTIRAQTIIGPGDVVVKSVEVPGAATSPDSVIGMEARVSLYAGRPIRRGDVGQPALVDRNQIVPLIFERDGLRITTEGRSLGRAGAGEPVRVMNLSSRNTVSGRVLPDGRIMVSQ</sequence>
<dbReference type="CDD" id="cd11614">
    <property type="entry name" value="SAF_CpaB_FlgA_like"/>
    <property type="match status" value="1"/>
</dbReference>
<name>A0A844CPQ3_9RHOB</name>
<keyword evidence="3 4" id="KW-0574">Periplasm</keyword>
<keyword evidence="4" id="KW-1005">Bacterial flagellum biogenesis</keyword>
<keyword evidence="6" id="KW-0966">Cell projection</keyword>
<comment type="similarity">
    <text evidence="4">Belongs to the FlgA family.</text>
</comment>
<dbReference type="GO" id="GO:0042597">
    <property type="term" value="C:periplasmic space"/>
    <property type="evidence" value="ECO:0007669"/>
    <property type="project" value="UniProtKB-SubCell"/>
</dbReference>
<organism evidence="6 7">
    <name type="scientific">Roseovarius bejariae</name>
    <dbReference type="NCBI Taxonomy" id="2576383"/>
    <lineage>
        <taxon>Bacteria</taxon>
        <taxon>Pseudomonadati</taxon>
        <taxon>Pseudomonadota</taxon>
        <taxon>Alphaproteobacteria</taxon>
        <taxon>Rhodobacterales</taxon>
        <taxon>Roseobacteraceae</taxon>
        <taxon>Roseovarius</taxon>
    </lineage>
</organism>
<dbReference type="Proteomes" id="UP000564704">
    <property type="component" value="Unassembled WGS sequence"/>
</dbReference>
<evidence type="ECO:0000259" key="5">
    <source>
        <dbReference type="SMART" id="SM00858"/>
    </source>
</evidence>
<evidence type="ECO:0000256" key="3">
    <source>
        <dbReference type="ARBA" id="ARBA00022764"/>
    </source>
</evidence>
<comment type="function">
    <text evidence="4">Involved in the assembly process of the P-ring formation. It may associate with FlgF on the rod constituting a structure essential for the P-ring assembly or may act as a modulator protein for the P-ring assembly.</text>
</comment>
<keyword evidence="2 4" id="KW-0732">Signal</keyword>
<dbReference type="Gene3D" id="2.30.30.760">
    <property type="match status" value="1"/>
</dbReference>
<comment type="caution">
    <text evidence="6">The sequence shown here is derived from an EMBL/GenBank/DDBJ whole genome shotgun (WGS) entry which is preliminary data.</text>
</comment>
<keyword evidence="6" id="KW-0969">Cilium</keyword>
<comment type="subcellular location">
    <subcellularLocation>
        <location evidence="1 4">Periplasm</location>
    </subcellularLocation>
</comment>
<evidence type="ECO:0000313" key="6">
    <source>
        <dbReference type="EMBL" id="MRU15455.1"/>
    </source>
</evidence>
<dbReference type="InterPro" id="IPR013974">
    <property type="entry name" value="SAF"/>
</dbReference>
<gene>
    <name evidence="6" type="primary">flgA</name>
    <name evidence="6" type="ORF">FDP25_08440</name>
</gene>
<dbReference type="PANTHER" id="PTHR36307">
    <property type="entry name" value="FLAGELLA BASAL BODY P-RING FORMATION PROTEIN FLGA"/>
    <property type="match status" value="1"/>
</dbReference>
<evidence type="ECO:0000256" key="2">
    <source>
        <dbReference type="ARBA" id="ARBA00022729"/>
    </source>
</evidence>
<dbReference type="PANTHER" id="PTHR36307:SF1">
    <property type="entry name" value="FLAGELLA BASAL BODY P-RING FORMATION PROTEIN FLGA"/>
    <property type="match status" value="1"/>
</dbReference>
<protein>
    <recommendedName>
        <fullName evidence="4">Flagella basal body P-ring formation protein FlgA</fullName>
    </recommendedName>
</protein>
<reference evidence="6 7" key="1">
    <citation type="submission" date="2019-05" db="EMBL/GenBank/DDBJ databases">
        <title>Roseovarius bejariae sp. nov., a moderately halophylic bacterium isolated from a saline soil in Rambla Salada (Murcia).</title>
        <authorList>
            <person name="Castro D.J."/>
            <person name="Gomez-Altuve A."/>
            <person name="Reina J.C."/>
            <person name="Rodriguez M."/>
            <person name="Sampedro I."/>
            <person name="Llamas I."/>
            <person name="Martinez-Checa F."/>
        </authorList>
    </citation>
    <scope>NUCLEOTIDE SEQUENCE [LARGE SCALE GENOMIC DNA]</scope>
    <source>
        <strain evidence="6 7">A21</strain>
    </source>
</reference>
<keyword evidence="6" id="KW-0282">Flagellum</keyword>
<dbReference type="GO" id="GO:0044780">
    <property type="term" value="P:bacterial-type flagellum assembly"/>
    <property type="evidence" value="ECO:0007669"/>
    <property type="project" value="InterPro"/>
</dbReference>
<dbReference type="Pfam" id="PF13144">
    <property type="entry name" value="ChapFlgA"/>
    <property type="match status" value="1"/>
</dbReference>
<accession>A0A844CPQ3</accession>
<dbReference type="OrthoDB" id="7619725at2"/>
<dbReference type="NCBIfam" id="TIGR03170">
    <property type="entry name" value="flgA_cterm"/>
    <property type="match status" value="1"/>
</dbReference>